<dbReference type="Proteomes" id="UP000016932">
    <property type="component" value="Unassembled WGS sequence"/>
</dbReference>
<proteinExistence type="predicted"/>
<dbReference type="EMBL" id="KB446559">
    <property type="protein sequence ID" value="EME82384.1"/>
    <property type="molecule type" value="Genomic_DNA"/>
</dbReference>
<accession>M2ZTQ1</accession>
<organism evidence="1 2">
    <name type="scientific">Pseudocercospora fijiensis (strain CIRAD86)</name>
    <name type="common">Black leaf streak disease fungus</name>
    <name type="synonym">Mycosphaerella fijiensis</name>
    <dbReference type="NCBI Taxonomy" id="383855"/>
    <lineage>
        <taxon>Eukaryota</taxon>
        <taxon>Fungi</taxon>
        <taxon>Dikarya</taxon>
        <taxon>Ascomycota</taxon>
        <taxon>Pezizomycotina</taxon>
        <taxon>Dothideomycetes</taxon>
        <taxon>Dothideomycetidae</taxon>
        <taxon>Mycosphaerellales</taxon>
        <taxon>Mycosphaerellaceae</taxon>
        <taxon>Pseudocercospora</taxon>
    </lineage>
</organism>
<dbReference type="VEuPathDB" id="FungiDB:MYCFIDRAFT_175927"/>
<reference evidence="1 2" key="1">
    <citation type="journal article" date="2012" name="PLoS Pathog.">
        <title>Diverse lifestyles and strategies of plant pathogenesis encoded in the genomes of eighteen Dothideomycetes fungi.</title>
        <authorList>
            <person name="Ohm R.A."/>
            <person name="Feau N."/>
            <person name="Henrissat B."/>
            <person name="Schoch C.L."/>
            <person name="Horwitz B.A."/>
            <person name="Barry K.W."/>
            <person name="Condon B.J."/>
            <person name="Copeland A.C."/>
            <person name="Dhillon B."/>
            <person name="Glaser F."/>
            <person name="Hesse C.N."/>
            <person name="Kosti I."/>
            <person name="LaButti K."/>
            <person name="Lindquist E.A."/>
            <person name="Lucas S."/>
            <person name="Salamov A.A."/>
            <person name="Bradshaw R.E."/>
            <person name="Ciuffetti L."/>
            <person name="Hamelin R.C."/>
            <person name="Kema G.H.J."/>
            <person name="Lawrence C."/>
            <person name="Scott J.A."/>
            <person name="Spatafora J.W."/>
            <person name="Turgeon B.G."/>
            <person name="de Wit P.J.G.M."/>
            <person name="Zhong S."/>
            <person name="Goodwin S.B."/>
            <person name="Grigoriev I.V."/>
        </authorList>
    </citation>
    <scope>NUCLEOTIDE SEQUENCE [LARGE SCALE GENOMIC DNA]</scope>
    <source>
        <strain evidence="1 2">CIRAD86</strain>
    </source>
</reference>
<dbReference type="KEGG" id="pfj:MYCFIDRAFT_175927"/>
<dbReference type="HOGENOM" id="CLU_660776_0_0_1"/>
<name>M2ZTQ1_PSEFD</name>
<sequence length="416" mass="46439">MQESSGCLELIRDTQAPRHTSATQADIEAASAPAVVTMRLSQAVLVSPLWPGSLILDAEAPSCAMPKVRSGSFRNSESQIASLDPHGSRSTKYLYKNLQRHAPQDLMLINTAAMASTRVFGINELLEQILLALTEILPSHTTAQRTSYSCFSAPTSPSETPSDAQNGKWTMLTYLQQLITISTPAQHVDTSSYAPLLWMADWMTLFHNHWSVVKQDEIQYEVLQLRKIYRMHPVYLPKALRPEFRQNSASAEASWRRLSISTAVYPRELMVKFQMTLEGDTTSVWRAFKPATNATLGEIYDAVVGTLEWRNNEKFLEEDRNRFHPRSLSTGDLFRKLTEKLEVVGSAGTRSIMEVLGCGTFEEGSSKETIANSELESTFLTLQLQVPDQPLNVVCEVYLVSACLRGSVEGTLKLPF</sequence>
<gene>
    <name evidence="1" type="ORF">MYCFIDRAFT_175927</name>
</gene>
<protein>
    <submittedName>
        <fullName evidence="1">Uncharacterized protein</fullName>
    </submittedName>
</protein>
<dbReference type="AlphaFoldDB" id="M2ZTQ1"/>
<evidence type="ECO:0000313" key="2">
    <source>
        <dbReference type="Proteomes" id="UP000016932"/>
    </source>
</evidence>
<evidence type="ECO:0000313" key="1">
    <source>
        <dbReference type="EMBL" id="EME82384.1"/>
    </source>
</evidence>
<dbReference type="RefSeq" id="XP_007927763.1">
    <property type="nucleotide sequence ID" value="XM_007929572.1"/>
</dbReference>
<dbReference type="GeneID" id="19333468"/>
<keyword evidence="2" id="KW-1185">Reference proteome</keyword>
<dbReference type="OrthoDB" id="10396763at2759"/>